<dbReference type="Proteomes" id="UP000634660">
    <property type="component" value="Unassembled WGS sequence"/>
</dbReference>
<dbReference type="SUPFAM" id="SSF55729">
    <property type="entry name" value="Acyl-CoA N-acyltransferases (Nat)"/>
    <property type="match status" value="1"/>
</dbReference>
<dbReference type="AlphaFoldDB" id="A0A918RF20"/>
<evidence type="ECO:0000313" key="2">
    <source>
        <dbReference type="EMBL" id="GGZ95015.1"/>
    </source>
</evidence>
<evidence type="ECO:0000313" key="3">
    <source>
        <dbReference type="Proteomes" id="UP000634660"/>
    </source>
</evidence>
<dbReference type="CDD" id="cd04301">
    <property type="entry name" value="NAT_SF"/>
    <property type="match status" value="1"/>
</dbReference>
<dbReference type="EMBL" id="BMVX01000038">
    <property type="protein sequence ID" value="GGZ95015.1"/>
    <property type="molecule type" value="Genomic_DNA"/>
</dbReference>
<sequence>MTVEIKQASADQLPLIRQEILDIHVEVRHHDFGLNTEFNSRARFDERLTAYSARPGWSAVMGYDDGEPVGFCFGVPLGPDTAWWSSMTTPLPEGYTVEDGTRTVALNEIVVRKPWRGSGVAWQLHEAWLAHRHEQRVTLLVNPEAGNGSVQAVYEAWGYSRIGEQQPFPDSPVYASMIRPVRQA</sequence>
<dbReference type="PROSITE" id="PS51186">
    <property type="entry name" value="GNAT"/>
    <property type="match status" value="1"/>
</dbReference>
<feature type="domain" description="N-acetyltransferase" evidence="1">
    <location>
        <begin position="3"/>
        <end position="180"/>
    </location>
</feature>
<dbReference type="GO" id="GO:0016747">
    <property type="term" value="F:acyltransferase activity, transferring groups other than amino-acyl groups"/>
    <property type="evidence" value="ECO:0007669"/>
    <property type="project" value="InterPro"/>
</dbReference>
<gene>
    <name evidence="2" type="ORF">GCM10010371_63620</name>
</gene>
<dbReference type="InterPro" id="IPR000182">
    <property type="entry name" value="GNAT_dom"/>
</dbReference>
<reference evidence="2" key="1">
    <citation type="journal article" date="2014" name="Int. J. Syst. Evol. Microbiol.">
        <title>Complete genome sequence of Corynebacterium casei LMG S-19264T (=DSM 44701T), isolated from a smear-ripened cheese.</title>
        <authorList>
            <consortium name="US DOE Joint Genome Institute (JGI-PGF)"/>
            <person name="Walter F."/>
            <person name="Albersmeier A."/>
            <person name="Kalinowski J."/>
            <person name="Ruckert C."/>
        </authorList>
    </citation>
    <scope>NUCLEOTIDE SEQUENCE</scope>
    <source>
        <strain evidence="2">JCM 4834</strain>
    </source>
</reference>
<protein>
    <recommendedName>
        <fullName evidence="1">N-acetyltransferase domain-containing protein</fullName>
    </recommendedName>
</protein>
<dbReference type="InterPro" id="IPR016181">
    <property type="entry name" value="Acyl_CoA_acyltransferase"/>
</dbReference>
<comment type="caution">
    <text evidence="2">The sequence shown here is derived from an EMBL/GenBank/DDBJ whole genome shotgun (WGS) entry which is preliminary data.</text>
</comment>
<dbReference type="RefSeq" id="WP_189829117.1">
    <property type="nucleotide sequence ID" value="NZ_BMVX01000038.1"/>
</dbReference>
<proteinExistence type="predicted"/>
<evidence type="ECO:0000259" key="1">
    <source>
        <dbReference type="PROSITE" id="PS51186"/>
    </source>
</evidence>
<reference evidence="2" key="2">
    <citation type="submission" date="2020-09" db="EMBL/GenBank/DDBJ databases">
        <authorList>
            <person name="Sun Q."/>
            <person name="Ohkuma M."/>
        </authorList>
    </citation>
    <scope>NUCLEOTIDE SEQUENCE</scope>
    <source>
        <strain evidence="2">JCM 4834</strain>
    </source>
</reference>
<name>A0A918RF20_9ACTN</name>
<dbReference type="Gene3D" id="3.40.630.30">
    <property type="match status" value="1"/>
</dbReference>
<dbReference type="Pfam" id="PF00583">
    <property type="entry name" value="Acetyltransf_1"/>
    <property type="match status" value="1"/>
</dbReference>
<accession>A0A918RF20</accession>
<organism evidence="2 3">
    <name type="scientific">Streptomyces subrutilus</name>
    <dbReference type="NCBI Taxonomy" id="36818"/>
    <lineage>
        <taxon>Bacteria</taxon>
        <taxon>Bacillati</taxon>
        <taxon>Actinomycetota</taxon>
        <taxon>Actinomycetes</taxon>
        <taxon>Kitasatosporales</taxon>
        <taxon>Streptomycetaceae</taxon>
        <taxon>Streptomyces</taxon>
    </lineage>
</organism>